<comment type="cofactor">
    <cofactor evidence="1">
        <name>Mn(2+)</name>
        <dbReference type="ChEBI" id="CHEBI:29035"/>
    </cofactor>
</comment>
<sequence length="248" mass="27300">MEFIHRTDIGKKRAINEDYLDVVEKEQGMVLAVLADGMGGHNAGDVASELAVRFLVDRFHKSKLHLTSDSNAVSSWLKEAYEGANERISTIAESDPSCKGMGTTLIAAVFQNNKVTFAHIGDSRVYLYSKGEINPLTKDHSYVNVLLDSGEINEEQARTHPRKNMLMKAIGTEISIDPDILTVSLRAEEYMLICSDGLSNMVSAEQMVHVLQSEASLQAKVETFIELANEQGGEDNISLIISRVRAGE</sequence>
<reference evidence="10 11" key="1">
    <citation type="submission" date="2017-07" db="EMBL/GenBank/DDBJ databases">
        <title>Tetzosporium hominis gen.nov. sp.nov.</title>
        <authorList>
            <person name="Tetz G."/>
            <person name="Tetz V."/>
        </authorList>
    </citation>
    <scope>NUCLEOTIDE SEQUENCE [LARGE SCALE GENOMIC DNA]</scope>
    <source>
        <strain evidence="10 11">VT-49</strain>
    </source>
</reference>
<dbReference type="RefSeq" id="WP_094941619.1">
    <property type="nucleotide sequence ID" value="NZ_NOKQ01000134.1"/>
</dbReference>
<dbReference type="NCBIfam" id="NF033484">
    <property type="entry name" value="Stp1_PP2C_phos"/>
    <property type="match status" value="1"/>
</dbReference>
<evidence type="ECO:0000256" key="8">
    <source>
        <dbReference type="ARBA" id="ARBA00048336"/>
    </source>
</evidence>
<dbReference type="EC" id="3.1.3.16" evidence="2"/>
<dbReference type="PANTHER" id="PTHR13832">
    <property type="entry name" value="PROTEIN PHOSPHATASE 2C"/>
    <property type="match status" value="1"/>
</dbReference>
<evidence type="ECO:0000256" key="6">
    <source>
        <dbReference type="ARBA" id="ARBA00023211"/>
    </source>
</evidence>
<accession>A0A264W6P8</accession>
<keyword evidence="3" id="KW-0479">Metal-binding</keyword>
<keyword evidence="4" id="KW-0378">Hydrolase</keyword>
<evidence type="ECO:0000256" key="7">
    <source>
        <dbReference type="ARBA" id="ARBA00047761"/>
    </source>
</evidence>
<comment type="caution">
    <text evidence="10">The sequence shown here is derived from an EMBL/GenBank/DDBJ whole genome shotgun (WGS) entry which is preliminary data.</text>
</comment>
<dbReference type="PROSITE" id="PS51746">
    <property type="entry name" value="PPM_2"/>
    <property type="match status" value="1"/>
</dbReference>
<comment type="catalytic activity">
    <reaction evidence="7">
        <text>O-phospho-L-seryl-[protein] + H2O = L-seryl-[protein] + phosphate</text>
        <dbReference type="Rhea" id="RHEA:20629"/>
        <dbReference type="Rhea" id="RHEA-COMP:9863"/>
        <dbReference type="Rhea" id="RHEA-COMP:11604"/>
        <dbReference type="ChEBI" id="CHEBI:15377"/>
        <dbReference type="ChEBI" id="CHEBI:29999"/>
        <dbReference type="ChEBI" id="CHEBI:43474"/>
        <dbReference type="ChEBI" id="CHEBI:83421"/>
        <dbReference type="EC" id="3.1.3.16"/>
    </reaction>
</comment>
<comment type="catalytic activity">
    <reaction evidence="8">
        <text>O-phospho-L-threonyl-[protein] + H2O = L-threonyl-[protein] + phosphate</text>
        <dbReference type="Rhea" id="RHEA:47004"/>
        <dbReference type="Rhea" id="RHEA-COMP:11060"/>
        <dbReference type="Rhea" id="RHEA-COMP:11605"/>
        <dbReference type="ChEBI" id="CHEBI:15377"/>
        <dbReference type="ChEBI" id="CHEBI:30013"/>
        <dbReference type="ChEBI" id="CHEBI:43474"/>
        <dbReference type="ChEBI" id="CHEBI:61977"/>
        <dbReference type="EC" id="3.1.3.16"/>
    </reaction>
</comment>
<dbReference type="OrthoDB" id="9801841at2"/>
<dbReference type="CDD" id="cd00143">
    <property type="entry name" value="PP2Cc"/>
    <property type="match status" value="1"/>
</dbReference>
<dbReference type="Pfam" id="PF13672">
    <property type="entry name" value="PP2C_2"/>
    <property type="match status" value="1"/>
</dbReference>
<dbReference type="AlphaFoldDB" id="A0A264W6P8"/>
<protein>
    <recommendedName>
        <fullName evidence="2">protein-serine/threonine phosphatase</fullName>
        <ecNumber evidence="2">3.1.3.16</ecNumber>
    </recommendedName>
</protein>
<dbReference type="SUPFAM" id="SSF81606">
    <property type="entry name" value="PP2C-like"/>
    <property type="match status" value="1"/>
</dbReference>
<name>A0A264W6P8_9BACL</name>
<evidence type="ECO:0000256" key="4">
    <source>
        <dbReference type="ARBA" id="ARBA00022801"/>
    </source>
</evidence>
<feature type="domain" description="PPM-type phosphatase" evidence="9">
    <location>
        <begin position="2"/>
        <end position="244"/>
    </location>
</feature>
<dbReference type="EMBL" id="NOKQ01000134">
    <property type="protein sequence ID" value="OZS79239.1"/>
    <property type="molecule type" value="Genomic_DNA"/>
</dbReference>
<dbReference type="GO" id="GO:0046872">
    <property type="term" value="F:metal ion binding"/>
    <property type="evidence" value="ECO:0007669"/>
    <property type="project" value="UniProtKB-KW"/>
</dbReference>
<dbReference type="Gene3D" id="3.60.40.10">
    <property type="entry name" value="PPM-type phosphatase domain"/>
    <property type="match status" value="1"/>
</dbReference>
<dbReference type="SMART" id="SM00331">
    <property type="entry name" value="PP2C_SIG"/>
    <property type="match status" value="1"/>
</dbReference>
<evidence type="ECO:0000256" key="5">
    <source>
        <dbReference type="ARBA" id="ARBA00022912"/>
    </source>
</evidence>
<evidence type="ECO:0000259" key="9">
    <source>
        <dbReference type="PROSITE" id="PS51746"/>
    </source>
</evidence>
<dbReference type="Proteomes" id="UP000217065">
    <property type="component" value="Unassembled WGS sequence"/>
</dbReference>
<dbReference type="FunFam" id="3.60.40.10:FF:000002">
    <property type="entry name" value="Serine/threonine phosphatase stp"/>
    <property type="match status" value="1"/>
</dbReference>
<dbReference type="InterPro" id="IPR001932">
    <property type="entry name" value="PPM-type_phosphatase-like_dom"/>
</dbReference>
<evidence type="ECO:0000256" key="3">
    <source>
        <dbReference type="ARBA" id="ARBA00022723"/>
    </source>
</evidence>
<dbReference type="SMART" id="SM00332">
    <property type="entry name" value="PP2Cc"/>
    <property type="match status" value="1"/>
</dbReference>
<keyword evidence="11" id="KW-1185">Reference proteome</keyword>
<dbReference type="PANTHER" id="PTHR13832:SF860">
    <property type="entry name" value="PROTEIN PHOSPHATASE PHPP"/>
    <property type="match status" value="1"/>
</dbReference>
<dbReference type="InterPro" id="IPR015655">
    <property type="entry name" value="PP2C"/>
</dbReference>
<dbReference type="GO" id="GO:0004722">
    <property type="term" value="F:protein serine/threonine phosphatase activity"/>
    <property type="evidence" value="ECO:0007669"/>
    <property type="project" value="UniProtKB-EC"/>
</dbReference>
<keyword evidence="6" id="KW-0464">Manganese</keyword>
<organism evidence="10 11">
    <name type="scientific">Tetzosporium hominis</name>
    <dbReference type="NCBI Taxonomy" id="2020506"/>
    <lineage>
        <taxon>Bacteria</taxon>
        <taxon>Bacillati</taxon>
        <taxon>Bacillota</taxon>
        <taxon>Bacilli</taxon>
        <taxon>Bacillales</taxon>
        <taxon>Caryophanaceae</taxon>
        <taxon>Tetzosporium</taxon>
    </lineage>
</organism>
<dbReference type="InterPro" id="IPR036457">
    <property type="entry name" value="PPM-type-like_dom_sf"/>
</dbReference>
<evidence type="ECO:0000256" key="1">
    <source>
        <dbReference type="ARBA" id="ARBA00001936"/>
    </source>
</evidence>
<evidence type="ECO:0000256" key="2">
    <source>
        <dbReference type="ARBA" id="ARBA00013081"/>
    </source>
</evidence>
<keyword evidence="5" id="KW-0904">Protein phosphatase</keyword>
<gene>
    <name evidence="10" type="ORF">CF394_02135</name>
</gene>
<proteinExistence type="predicted"/>
<evidence type="ECO:0000313" key="10">
    <source>
        <dbReference type="EMBL" id="OZS79239.1"/>
    </source>
</evidence>
<evidence type="ECO:0000313" key="11">
    <source>
        <dbReference type="Proteomes" id="UP000217065"/>
    </source>
</evidence>